<feature type="non-terminal residue" evidence="1">
    <location>
        <position position="1"/>
    </location>
</feature>
<keyword evidence="2" id="KW-1185">Reference proteome</keyword>
<sequence length="122" mass="14230">TFLQLKRINRVKGVFNTLFVCPPTPFYTALINASNKSIYYSINKSLIKKASVDLVKKRLQRFGCSDSEEIIRGSKKLFGNTLTSRKEKWFRYRMSTSSLFTNKSMENKDERNCNFCCKETET</sequence>
<reference evidence="2" key="1">
    <citation type="submission" date="2021-01" db="EMBL/GenBank/DDBJ databases">
        <title>Caligus Genome Assembly.</title>
        <authorList>
            <person name="Gallardo-Escarate C."/>
        </authorList>
    </citation>
    <scope>NUCLEOTIDE SEQUENCE [LARGE SCALE GENOMIC DNA]</scope>
</reference>
<proteinExistence type="predicted"/>
<evidence type="ECO:0000313" key="2">
    <source>
        <dbReference type="Proteomes" id="UP000595437"/>
    </source>
</evidence>
<gene>
    <name evidence="1" type="ORF">FKW44_006949</name>
</gene>
<dbReference type="AlphaFoldDB" id="A0A7T8KE02"/>
<organism evidence="1 2">
    <name type="scientific">Caligus rogercresseyi</name>
    <name type="common">Sea louse</name>
    <dbReference type="NCBI Taxonomy" id="217165"/>
    <lineage>
        <taxon>Eukaryota</taxon>
        <taxon>Metazoa</taxon>
        <taxon>Ecdysozoa</taxon>
        <taxon>Arthropoda</taxon>
        <taxon>Crustacea</taxon>
        <taxon>Multicrustacea</taxon>
        <taxon>Hexanauplia</taxon>
        <taxon>Copepoda</taxon>
        <taxon>Siphonostomatoida</taxon>
        <taxon>Caligidae</taxon>
        <taxon>Caligus</taxon>
    </lineage>
</organism>
<dbReference type="EMBL" id="CP045893">
    <property type="protein sequence ID" value="QQP54197.1"/>
    <property type="molecule type" value="Genomic_DNA"/>
</dbReference>
<dbReference type="Proteomes" id="UP000595437">
    <property type="component" value="Chromosome 4"/>
</dbReference>
<accession>A0A7T8KE02</accession>
<name>A0A7T8KE02_CALRO</name>
<protein>
    <submittedName>
        <fullName evidence="1">Uncharacterized protein</fullName>
    </submittedName>
</protein>
<evidence type="ECO:0000313" key="1">
    <source>
        <dbReference type="EMBL" id="QQP54197.1"/>
    </source>
</evidence>